<dbReference type="FunFam" id="3.20.20.450:FF:000001">
    <property type="entry name" value="Cyclic di-GMP phosphodiesterase yahA"/>
    <property type="match status" value="1"/>
</dbReference>
<dbReference type="Gene3D" id="3.40.50.2300">
    <property type="match status" value="1"/>
</dbReference>
<dbReference type="Pfam" id="PF00563">
    <property type="entry name" value="EAL"/>
    <property type="match status" value="1"/>
</dbReference>
<dbReference type="PANTHER" id="PTHR44757">
    <property type="entry name" value="DIGUANYLATE CYCLASE DGCP"/>
    <property type="match status" value="1"/>
</dbReference>
<feature type="domain" description="PAC" evidence="7">
    <location>
        <begin position="224"/>
        <end position="276"/>
    </location>
</feature>
<dbReference type="InterPro" id="IPR029787">
    <property type="entry name" value="Nucleotide_cyclase"/>
</dbReference>
<dbReference type="InterPro" id="IPR001633">
    <property type="entry name" value="EAL_dom"/>
</dbReference>
<feature type="domain" description="GGDEF" evidence="9">
    <location>
        <begin position="308"/>
        <end position="450"/>
    </location>
</feature>
<dbReference type="Pfam" id="PF00990">
    <property type="entry name" value="GGDEF"/>
    <property type="match status" value="1"/>
</dbReference>
<dbReference type="EC" id="3.1.4.52" evidence="2"/>
<dbReference type="Gene3D" id="3.20.20.450">
    <property type="entry name" value="EAL domain"/>
    <property type="match status" value="1"/>
</dbReference>
<dbReference type="AlphaFoldDB" id="A0A3P1SQZ5"/>
<dbReference type="InterPro" id="IPR000160">
    <property type="entry name" value="GGDEF_dom"/>
</dbReference>
<dbReference type="InterPro" id="IPR011006">
    <property type="entry name" value="CheY-like_superfamily"/>
</dbReference>
<reference evidence="10 11" key="1">
    <citation type="submission" date="2018-11" db="EMBL/GenBank/DDBJ databases">
        <title>The draft genome sequence of Amphritea balenae JAMM 1525T.</title>
        <authorList>
            <person name="Fang Z."/>
            <person name="Zhang Y."/>
            <person name="Han X."/>
        </authorList>
    </citation>
    <scope>NUCLEOTIDE SEQUENCE [LARGE SCALE GENOMIC DNA]</scope>
    <source>
        <strain evidence="10 11">JAMM 1525</strain>
    </source>
</reference>
<sequence length="718" mass="80453">MSAKRQVVSSPERCKVLVVDDDLTARLLASQALGREQFDVIVAEEGITALQIFQQEQPDIVLMDVEMPGLNGFEVCRQLRNMPCGKLVPILMATGQDDIESVREAYAAGATDFVTKPFNWQILGHRLRYMIRASNITEQLHELQKSEVRLGNAQRIARMGNWEWNLKTGELYWSDQLFSLLGIQRGMAKAGLKTFLHRIPLRERSQIHHWLKELIASNESGFASGIKHRVSVAEGLMLDVQHQAEVFCDEDGSAKLISGTMLDVTELKKAQDQILKLARFDSLTGLSNRSVFRERVQMAMEHAERQGYLGAVLFLDLDNFKRINDTFGHGIGDLLLQEVAKRLNSCVRNTDMVGHDQSSSLVARFGGDEFTVLLPEINQVKDAEQVARRILESIGHQINLAGHDVVVTPSIGIAIFPHHGENVDSLMKNVDAAMYYVKHAGKNGYELFVKSMNVVAKRRLELESNLRKAIELNELSLNYQPQIDMQTNRIIGVEALLRWHSEELGFVSPVEFIPVAEETGLITPIGEWVMREACAQAVRWQVQGLPEIRMAVNLSVRQFAKQSLEKQVNQVLLDTGLPVHCLELEITENMMMDDVEGSVETLHRLKALGVQLAIDDFGTGYSSLSYLKRFPIDRLKVDRSFITHVTTDPGDASVTQAIIAVAHNLGLSVTAEGVEEESQLAFLREHSCEEVQGYLFSRPLKADDLAELLGSNNGYIHL</sequence>
<feature type="domain" description="Response regulatory" evidence="6">
    <location>
        <begin position="15"/>
        <end position="131"/>
    </location>
</feature>
<proteinExistence type="predicted"/>
<evidence type="ECO:0000259" key="7">
    <source>
        <dbReference type="PROSITE" id="PS50113"/>
    </source>
</evidence>
<comment type="caution">
    <text evidence="10">The sequence shown here is derived from an EMBL/GenBank/DDBJ whole genome shotgun (WGS) entry which is preliminary data.</text>
</comment>
<dbReference type="CDD" id="cd01948">
    <property type="entry name" value="EAL"/>
    <property type="match status" value="1"/>
</dbReference>
<dbReference type="FunFam" id="3.30.70.270:FF:000001">
    <property type="entry name" value="Diguanylate cyclase domain protein"/>
    <property type="match status" value="1"/>
</dbReference>
<dbReference type="GO" id="GO:0071732">
    <property type="term" value="P:cellular response to nitric oxide"/>
    <property type="evidence" value="ECO:0007669"/>
    <property type="project" value="UniProtKB-ARBA"/>
</dbReference>
<keyword evidence="3" id="KW-0973">c-di-GMP</keyword>
<gene>
    <name evidence="10" type="ORF">EHS89_08700</name>
</gene>
<dbReference type="PROSITE" id="PS50110">
    <property type="entry name" value="RESPONSE_REGULATORY"/>
    <property type="match status" value="1"/>
</dbReference>
<feature type="modified residue" description="4-aspartylphosphate" evidence="5">
    <location>
        <position position="64"/>
    </location>
</feature>
<dbReference type="RefSeq" id="WP_124925763.1">
    <property type="nucleotide sequence ID" value="NZ_BMOH01000006.1"/>
</dbReference>
<dbReference type="SUPFAM" id="SSF55785">
    <property type="entry name" value="PYP-like sensor domain (PAS domain)"/>
    <property type="match status" value="1"/>
</dbReference>
<evidence type="ECO:0000256" key="5">
    <source>
        <dbReference type="PROSITE-ProRule" id="PRU00169"/>
    </source>
</evidence>
<dbReference type="Pfam" id="PF00072">
    <property type="entry name" value="Response_reg"/>
    <property type="match status" value="1"/>
</dbReference>
<feature type="domain" description="EAL" evidence="8">
    <location>
        <begin position="459"/>
        <end position="713"/>
    </location>
</feature>
<organism evidence="10 11">
    <name type="scientific">Amphritea balenae</name>
    <dbReference type="NCBI Taxonomy" id="452629"/>
    <lineage>
        <taxon>Bacteria</taxon>
        <taxon>Pseudomonadati</taxon>
        <taxon>Pseudomonadota</taxon>
        <taxon>Gammaproteobacteria</taxon>
        <taxon>Oceanospirillales</taxon>
        <taxon>Oceanospirillaceae</taxon>
        <taxon>Amphritea</taxon>
    </lineage>
</organism>
<dbReference type="InterPro" id="IPR000700">
    <property type="entry name" value="PAS-assoc_C"/>
</dbReference>
<evidence type="ECO:0000259" key="9">
    <source>
        <dbReference type="PROSITE" id="PS50887"/>
    </source>
</evidence>
<evidence type="ECO:0000256" key="3">
    <source>
        <dbReference type="ARBA" id="ARBA00022636"/>
    </source>
</evidence>
<evidence type="ECO:0000259" key="8">
    <source>
        <dbReference type="PROSITE" id="PS50883"/>
    </source>
</evidence>
<dbReference type="PROSITE" id="PS50113">
    <property type="entry name" value="PAC"/>
    <property type="match status" value="1"/>
</dbReference>
<dbReference type="InterPro" id="IPR001789">
    <property type="entry name" value="Sig_transdc_resp-reg_receiver"/>
</dbReference>
<dbReference type="SUPFAM" id="SSF52172">
    <property type="entry name" value="CheY-like"/>
    <property type="match status" value="1"/>
</dbReference>
<dbReference type="InterPro" id="IPR035919">
    <property type="entry name" value="EAL_sf"/>
</dbReference>
<dbReference type="EMBL" id="RQXV01000004">
    <property type="protein sequence ID" value="RRC99573.1"/>
    <property type="molecule type" value="Genomic_DNA"/>
</dbReference>
<dbReference type="SMART" id="SM00448">
    <property type="entry name" value="REC"/>
    <property type="match status" value="1"/>
</dbReference>
<dbReference type="OrthoDB" id="9816034at2"/>
<dbReference type="InterPro" id="IPR043128">
    <property type="entry name" value="Rev_trsase/Diguanyl_cyclase"/>
</dbReference>
<dbReference type="PROSITE" id="PS50883">
    <property type="entry name" value="EAL"/>
    <property type="match status" value="1"/>
</dbReference>
<evidence type="ECO:0000259" key="6">
    <source>
        <dbReference type="PROSITE" id="PS50110"/>
    </source>
</evidence>
<dbReference type="GO" id="GO:0071111">
    <property type="term" value="F:cyclic-guanylate-specific phosphodiesterase activity"/>
    <property type="evidence" value="ECO:0007669"/>
    <property type="project" value="UniProtKB-EC"/>
</dbReference>
<dbReference type="SUPFAM" id="SSF55073">
    <property type="entry name" value="Nucleotide cyclase"/>
    <property type="match status" value="1"/>
</dbReference>
<dbReference type="CDD" id="cd01949">
    <property type="entry name" value="GGDEF"/>
    <property type="match status" value="1"/>
</dbReference>
<dbReference type="Gene3D" id="3.30.70.270">
    <property type="match status" value="1"/>
</dbReference>
<dbReference type="InterPro" id="IPR052155">
    <property type="entry name" value="Biofilm_reg_signaling"/>
</dbReference>
<dbReference type="NCBIfam" id="TIGR00254">
    <property type="entry name" value="GGDEF"/>
    <property type="match status" value="1"/>
</dbReference>
<dbReference type="Proteomes" id="UP000267535">
    <property type="component" value="Unassembled WGS sequence"/>
</dbReference>
<dbReference type="Gene3D" id="3.30.450.20">
    <property type="entry name" value="PAS domain"/>
    <property type="match status" value="1"/>
</dbReference>
<comment type="cofactor">
    <cofactor evidence="1">
        <name>Mg(2+)</name>
        <dbReference type="ChEBI" id="CHEBI:18420"/>
    </cofactor>
</comment>
<evidence type="ECO:0000313" key="10">
    <source>
        <dbReference type="EMBL" id="RRC99573.1"/>
    </source>
</evidence>
<evidence type="ECO:0000256" key="2">
    <source>
        <dbReference type="ARBA" id="ARBA00012282"/>
    </source>
</evidence>
<accession>A0A3P1SQZ5</accession>
<keyword evidence="5" id="KW-0597">Phosphoprotein</keyword>
<protein>
    <recommendedName>
        <fullName evidence="2">cyclic-guanylate-specific phosphodiesterase</fullName>
        <ecNumber evidence="2">3.1.4.52</ecNumber>
    </recommendedName>
</protein>
<dbReference type="PANTHER" id="PTHR44757:SF2">
    <property type="entry name" value="BIOFILM ARCHITECTURE MAINTENANCE PROTEIN MBAA"/>
    <property type="match status" value="1"/>
</dbReference>
<dbReference type="PROSITE" id="PS50887">
    <property type="entry name" value="GGDEF"/>
    <property type="match status" value="1"/>
</dbReference>
<evidence type="ECO:0000313" key="11">
    <source>
        <dbReference type="Proteomes" id="UP000267535"/>
    </source>
</evidence>
<dbReference type="InterPro" id="IPR035965">
    <property type="entry name" value="PAS-like_dom_sf"/>
</dbReference>
<dbReference type="SUPFAM" id="SSF141868">
    <property type="entry name" value="EAL domain-like"/>
    <property type="match status" value="1"/>
</dbReference>
<comment type="catalytic activity">
    <reaction evidence="4">
        <text>3',3'-c-di-GMP + H2O = 5'-phosphoguanylyl(3'-&gt;5')guanosine + H(+)</text>
        <dbReference type="Rhea" id="RHEA:24902"/>
        <dbReference type="ChEBI" id="CHEBI:15377"/>
        <dbReference type="ChEBI" id="CHEBI:15378"/>
        <dbReference type="ChEBI" id="CHEBI:58754"/>
        <dbReference type="ChEBI" id="CHEBI:58805"/>
        <dbReference type="EC" id="3.1.4.52"/>
    </reaction>
    <physiologicalReaction direction="left-to-right" evidence="4">
        <dbReference type="Rhea" id="RHEA:24903"/>
    </physiologicalReaction>
</comment>
<dbReference type="GO" id="GO:0000160">
    <property type="term" value="P:phosphorelay signal transduction system"/>
    <property type="evidence" value="ECO:0007669"/>
    <property type="project" value="InterPro"/>
</dbReference>
<keyword evidence="11" id="KW-1185">Reference proteome</keyword>
<dbReference type="SMART" id="SM00267">
    <property type="entry name" value="GGDEF"/>
    <property type="match status" value="1"/>
</dbReference>
<evidence type="ECO:0000256" key="4">
    <source>
        <dbReference type="ARBA" id="ARBA00051114"/>
    </source>
</evidence>
<evidence type="ECO:0000256" key="1">
    <source>
        <dbReference type="ARBA" id="ARBA00001946"/>
    </source>
</evidence>
<dbReference type="SMART" id="SM00052">
    <property type="entry name" value="EAL"/>
    <property type="match status" value="1"/>
</dbReference>
<name>A0A3P1SQZ5_9GAMM</name>